<protein>
    <submittedName>
        <fullName evidence="2">Uncharacterized protein</fullName>
    </submittedName>
</protein>
<dbReference type="EMBL" id="JBHSPA010000036">
    <property type="protein sequence ID" value="MFC5828369.1"/>
    <property type="molecule type" value="Genomic_DNA"/>
</dbReference>
<comment type="caution">
    <text evidence="2">The sequence shown here is derived from an EMBL/GenBank/DDBJ whole genome shotgun (WGS) entry which is preliminary data.</text>
</comment>
<accession>A0ABW1CRK5</accession>
<gene>
    <name evidence="2" type="ORF">ACFPZ3_31250</name>
</gene>
<proteinExistence type="predicted"/>
<organism evidence="2 3">
    <name type="scientific">Nonomuraea insulae</name>
    <dbReference type="NCBI Taxonomy" id="1616787"/>
    <lineage>
        <taxon>Bacteria</taxon>
        <taxon>Bacillati</taxon>
        <taxon>Actinomycetota</taxon>
        <taxon>Actinomycetes</taxon>
        <taxon>Streptosporangiales</taxon>
        <taxon>Streptosporangiaceae</taxon>
        <taxon>Nonomuraea</taxon>
    </lineage>
</organism>
<reference evidence="3" key="1">
    <citation type="journal article" date="2019" name="Int. J. Syst. Evol. Microbiol.">
        <title>The Global Catalogue of Microorganisms (GCM) 10K type strain sequencing project: providing services to taxonomists for standard genome sequencing and annotation.</title>
        <authorList>
            <consortium name="The Broad Institute Genomics Platform"/>
            <consortium name="The Broad Institute Genome Sequencing Center for Infectious Disease"/>
            <person name="Wu L."/>
            <person name="Ma J."/>
        </authorList>
    </citation>
    <scope>NUCLEOTIDE SEQUENCE [LARGE SCALE GENOMIC DNA]</scope>
    <source>
        <strain evidence="3">CCUG 53903</strain>
    </source>
</reference>
<evidence type="ECO:0000256" key="1">
    <source>
        <dbReference type="SAM" id="MobiDB-lite"/>
    </source>
</evidence>
<feature type="compositionally biased region" description="Basic and acidic residues" evidence="1">
    <location>
        <begin position="56"/>
        <end position="76"/>
    </location>
</feature>
<evidence type="ECO:0000313" key="3">
    <source>
        <dbReference type="Proteomes" id="UP001596058"/>
    </source>
</evidence>
<evidence type="ECO:0000313" key="2">
    <source>
        <dbReference type="EMBL" id="MFC5828369.1"/>
    </source>
</evidence>
<feature type="region of interest" description="Disordered" evidence="1">
    <location>
        <begin position="145"/>
        <end position="167"/>
    </location>
</feature>
<dbReference type="Proteomes" id="UP001596058">
    <property type="component" value="Unassembled WGS sequence"/>
</dbReference>
<dbReference type="RefSeq" id="WP_379517873.1">
    <property type="nucleotide sequence ID" value="NZ_JBHSPA010000036.1"/>
</dbReference>
<name>A0ABW1CRK5_9ACTN</name>
<feature type="region of interest" description="Disordered" evidence="1">
    <location>
        <begin position="56"/>
        <end position="84"/>
    </location>
</feature>
<sequence length="614" mass="69156">MKPLIKPIGVGDLKVTKQRLIRYAPGEVAHIENVLAREKRSREHRRLRRQEETLTFEREREEESRRDLQSTERFELQSETQRTLRSETTFEAGIELSASYGPVSLGAFARFATNEAKEESDTASTKYAKEITEKSLSRLAERVREERVSRTVEETEETNTHGFDNTDSPDHVTGVYRWVDKFYRQKVVNYGKRLMFEFVVPEPAAFYLFAQRYHFDNKVLPDKPQAPALPDTTIPLHPSAITRTNYLGLVKLQGAQGVEPPPVERLVVSKPLSREIPPGGAHFAFTNEDLVIPKGYVVESGFYRVAYTWNTGDADERSGTLLVGNDLIDIGVYPSLALSGESGKVPISGTGFGLRTFAINVQAVCVLLAEEFARWQLSVFTAVMNAYQQRLLDYEERLAALQIQQAGRIGGTNPAINREIEKEELKHACLILWAGDALDLPSAITHNPQAPPPGNHPAIRRLPAIANAESIEFFEQAFEWSNVVYELYPYFWGRKDTWLDRNALQSEDPLLERFLKAGAARVVVPVRPSFTEAVLWYQITGQIWSGGAIPALSSTGDPDAVLFNSYLEEMRDVEDVVELDAEIDIPEDDPAAWTIKVPTTLVWLQPEPGLPELE</sequence>
<keyword evidence="3" id="KW-1185">Reference proteome</keyword>